<dbReference type="GO" id="GO:0004129">
    <property type="term" value="F:cytochrome-c oxidase activity"/>
    <property type="evidence" value="ECO:0007669"/>
    <property type="project" value="InterPro"/>
</dbReference>
<feature type="transmembrane region" description="Helical" evidence="9">
    <location>
        <begin position="141"/>
        <end position="161"/>
    </location>
</feature>
<feature type="domain" description="Heme-copper oxidase subunit III family profile" evidence="10">
    <location>
        <begin position="1"/>
        <end position="204"/>
    </location>
</feature>
<gene>
    <name evidence="11" type="ORF">G4Y79_08445</name>
</gene>
<dbReference type="Pfam" id="PF00510">
    <property type="entry name" value="COX3"/>
    <property type="match status" value="1"/>
</dbReference>
<evidence type="ECO:0000256" key="6">
    <source>
        <dbReference type="ARBA" id="ARBA00023136"/>
    </source>
</evidence>
<dbReference type="PANTHER" id="PTHR11403:SF2">
    <property type="entry name" value="CYTOCHROME BO(3) UBIQUINOL OXIDASE SUBUNIT 3"/>
    <property type="match status" value="1"/>
</dbReference>
<dbReference type="InterPro" id="IPR024791">
    <property type="entry name" value="Cyt_c/ubiquinol_Oxase_su3"/>
</dbReference>
<dbReference type="Proteomes" id="UP000594468">
    <property type="component" value="Chromosome"/>
</dbReference>
<keyword evidence="12" id="KW-1185">Reference proteome</keyword>
<dbReference type="SUPFAM" id="SSF81452">
    <property type="entry name" value="Cytochrome c oxidase subunit III-like"/>
    <property type="match status" value="1"/>
</dbReference>
<feature type="transmembrane region" description="Helical" evidence="9">
    <location>
        <begin position="72"/>
        <end position="89"/>
    </location>
</feature>
<evidence type="ECO:0000256" key="1">
    <source>
        <dbReference type="ARBA" id="ARBA00004651"/>
    </source>
</evidence>
<dbReference type="GO" id="GO:0019646">
    <property type="term" value="P:aerobic electron transport chain"/>
    <property type="evidence" value="ECO:0007669"/>
    <property type="project" value="InterPro"/>
</dbReference>
<comment type="similarity">
    <text evidence="2 7">Belongs to the cytochrome c oxidase subunit 3 family.</text>
</comment>
<dbReference type="InterPro" id="IPR035973">
    <property type="entry name" value="Cyt_c_oxidase_su3-like_sf"/>
</dbReference>
<dbReference type="InterPro" id="IPR000298">
    <property type="entry name" value="Cyt_c_oxidase-like_su3"/>
</dbReference>
<keyword evidence="3" id="KW-1003">Cell membrane</keyword>
<feature type="transmembrane region" description="Helical" evidence="9">
    <location>
        <begin position="35"/>
        <end position="60"/>
    </location>
</feature>
<evidence type="ECO:0000259" key="10">
    <source>
        <dbReference type="PROSITE" id="PS50253"/>
    </source>
</evidence>
<evidence type="ECO:0000313" key="12">
    <source>
        <dbReference type="Proteomes" id="UP000594468"/>
    </source>
</evidence>
<keyword evidence="5 9" id="KW-1133">Transmembrane helix</keyword>
<evidence type="ECO:0000256" key="2">
    <source>
        <dbReference type="ARBA" id="ARBA00010581"/>
    </source>
</evidence>
<dbReference type="GO" id="GO:0005886">
    <property type="term" value="C:plasma membrane"/>
    <property type="evidence" value="ECO:0007669"/>
    <property type="project" value="UniProtKB-SubCell"/>
</dbReference>
<dbReference type="Gene3D" id="1.20.120.80">
    <property type="entry name" value="Cytochrome c oxidase, subunit III, four-helix bundle"/>
    <property type="match status" value="1"/>
</dbReference>
<dbReference type="InterPro" id="IPR013833">
    <property type="entry name" value="Cyt_c_oxidase_su3_a-hlx"/>
</dbReference>
<dbReference type="PANTHER" id="PTHR11403">
    <property type="entry name" value="CYTOCHROME C OXIDASE SUBUNIT III"/>
    <property type="match status" value="1"/>
</dbReference>
<feature type="compositionally biased region" description="Basic and acidic residues" evidence="8">
    <location>
        <begin position="8"/>
        <end position="25"/>
    </location>
</feature>
<feature type="transmembrane region" description="Helical" evidence="9">
    <location>
        <begin position="182"/>
        <end position="203"/>
    </location>
</feature>
<dbReference type="KEGG" id="pmet:G4Y79_08445"/>
<evidence type="ECO:0000256" key="9">
    <source>
        <dbReference type="SAM" id="Phobius"/>
    </source>
</evidence>
<sequence>MDNYRPTTAEERKQRAREQAEQAQRMRERNNRMGLAIFQGSWIMAFVCLALIYVLMGAAPGWRPEDGQRPDILIPTIATVALLVSTWLARHAWQAVTRDEVQRFLNEWMIAIGLAGVFFVIMLTQFFALTPAANDLQYVELYRLMIGYHAIHTLVIGGMMVQVWRYGKAGRYHSGNHWTVEAALKLWYFVTAAWLIFYVVLYWI</sequence>
<evidence type="ECO:0000313" key="11">
    <source>
        <dbReference type="EMBL" id="QPC84390.1"/>
    </source>
</evidence>
<evidence type="ECO:0000256" key="7">
    <source>
        <dbReference type="RuleBase" id="RU003376"/>
    </source>
</evidence>
<feature type="region of interest" description="Disordered" evidence="8">
    <location>
        <begin position="1"/>
        <end position="25"/>
    </location>
</feature>
<dbReference type="AlphaFoldDB" id="A0A7S8IF66"/>
<accession>A0A7S8IF66</accession>
<comment type="subcellular location">
    <subcellularLocation>
        <location evidence="1 7">Cell membrane</location>
        <topology evidence="1 7">Multi-pass membrane protein</topology>
    </subcellularLocation>
</comment>
<dbReference type="PROSITE" id="PS50253">
    <property type="entry name" value="COX3"/>
    <property type="match status" value="1"/>
</dbReference>
<evidence type="ECO:0000256" key="8">
    <source>
        <dbReference type="SAM" id="MobiDB-lite"/>
    </source>
</evidence>
<keyword evidence="6 9" id="KW-0472">Membrane</keyword>
<dbReference type="EMBL" id="CP062983">
    <property type="protein sequence ID" value="QPC84390.1"/>
    <property type="molecule type" value="Genomic_DNA"/>
</dbReference>
<evidence type="ECO:0000256" key="3">
    <source>
        <dbReference type="ARBA" id="ARBA00022475"/>
    </source>
</evidence>
<feature type="transmembrane region" description="Helical" evidence="9">
    <location>
        <begin position="110"/>
        <end position="129"/>
    </location>
</feature>
<evidence type="ECO:0000256" key="4">
    <source>
        <dbReference type="ARBA" id="ARBA00022692"/>
    </source>
</evidence>
<evidence type="ECO:0000256" key="5">
    <source>
        <dbReference type="ARBA" id="ARBA00022989"/>
    </source>
</evidence>
<dbReference type="RefSeq" id="WP_195172453.1">
    <property type="nucleotide sequence ID" value="NZ_CP062983.1"/>
</dbReference>
<name>A0A7S8IF66_9CHLR</name>
<reference evidence="11 12" key="1">
    <citation type="submission" date="2020-02" db="EMBL/GenBank/DDBJ databases">
        <authorList>
            <person name="Zheng R.K."/>
            <person name="Sun C.M."/>
        </authorList>
    </citation>
    <scope>NUCLEOTIDE SEQUENCE [LARGE SCALE GENOMIC DNA]</scope>
    <source>
        <strain evidence="12">rifampicinis</strain>
    </source>
</reference>
<protein>
    <submittedName>
        <fullName evidence="11">Cytochrome c oxidase subunit 3</fullName>
    </submittedName>
</protein>
<keyword evidence="4 7" id="KW-0812">Transmembrane</keyword>
<proteinExistence type="inferred from homology"/>
<organism evidence="11 12">
    <name type="scientific">Phototrophicus methaneseepsis</name>
    <dbReference type="NCBI Taxonomy" id="2710758"/>
    <lineage>
        <taxon>Bacteria</taxon>
        <taxon>Bacillati</taxon>
        <taxon>Chloroflexota</taxon>
        <taxon>Candidatus Thermofontia</taxon>
        <taxon>Phototrophicales</taxon>
        <taxon>Phototrophicaceae</taxon>
        <taxon>Phototrophicus</taxon>
    </lineage>
</organism>